<keyword evidence="3" id="KW-1185">Reference proteome</keyword>
<sequence length="181" mass="19336">MAVMIQAMAPAVLVDLVNEWGTVPRAVAGEQDHPFPPAGGLPLGIPDELARDLDDDTLQDVADRLYPAFATGVPHECARQVTRVLVSAGVSPRVTVVDDDVVAGWSTDAPERALAGAAALAIRDHLGRNGFGRLGTCTARNCADVYIDASPTRDRRYCSVTCQNRARAAAFRSRRARTESP</sequence>
<dbReference type="Pfam" id="PF11706">
    <property type="entry name" value="zf-CGNR"/>
    <property type="match status" value="1"/>
</dbReference>
<dbReference type="InterPro" id="IPR023286">
    <property type="entry name" value="ABATE_dom_sf"/>
</dbReference>
<evidence type="ECO:0000259" key="1">
    <source>
        <dbReference type="Pfam" id="PF11706"/>
    </source>
</evidence>
<evidence type="ECO:0000313" key="3">
    <source>
        <dbReference type="Proteomes" id="UP000198420"/>
    </source>
</evidence>
<dbReference type="InterPro" id="IPR021005">
    <property type="entry name" value="Znf_CGNR"/>
</dbReference>
<feature type="domain" description="Zinc finger CGNR" evidence="1">
    <location>
        <begin position="133"/>
        <end position="175"/>
    </location>
</feature>
<protein>
    <submittedName>
        <fullName evidence="2">CGNR zinc finger domain-containing protein</fullName>
    </submittedName>
</protein>
<gene>
    <name evidence="2" type="ORF">SAMN06265355_101717</name>
</gene>
<proteinExistence type="predicted"/>
<dbReference type="PANTHER" id="PTHR35525:SF3">
    <property type="entry name" value="BLL6575 PROTEIN"/>
    <property type="match status" value="1"/>
</dbReference>
<dbReference type="InterPro" id="IPR010852">
    <property type="entry name" value="ABATE"/>
</dbReference>
<dbReference type="OrthoDB" id="3531194at2"/>
<evidence type="ECO:0000313" key="2">
    <source>
        <dbReference type="EMBL" id="SNR27782.1"/>
    </source>
</evidence>
<dbReference type="EMBL" id="FZNP01000001">
    <property type="protein sequence ID" value="SNR27782.1"/>
    <property type="molecule type" value="Genomic_DNA"/>
</dbReference>
<dbReference type="AlphaFoldDB" id="A0A238UZQ3"/>
<dbReference type="PANTHER" id="PTHR35525">
    <property type="entry name" value="BLL6575 PROTEIN"/>
    <property type="match status" value="1"/>
</dbReference>
<name>A0A238UZQ3_9ACTN</name>
<dbReference type="SUPFAM" id="SSF160904">
    <property type="entry name" value="Jann2411-like"/>
    <property type="match status" value="1"/>
</dbReference>
<accession>A0A238UZQ3</accession>
<organism evidence="2 3">
    <name type="scientific">Actinomadura mexicana</name>
    <dbReference type="NCBI Taxonomy" id="134959"/>
    <lineage>
        <taxon>Bacteria</taxon>
        <taxon>Bacillati</taxon>
        <taxon>Actinomycetota</taxon>
        <taxon>Actinomycetes</taxon>
        <taxon>Streptosporangiales</taxon>
        <taxon>Thermomonosporaceae</taxon>
        <taxon>Actinomadura</taxon>
    </lineage>
</organism>
<dbReference type="Gene3D" id="1.10.3300.10">
    <property type="entry name" value="Jann2411-like domain"/>
    <property type="match status" value="1"/>
</dbReference>
<dbReference type="RefSeq" id="WP_089310069.1">
    <property type="nucleotide sequence ID" value="NZ_FZNP01000001.1"/>
</dbReference>
<reference evidence="3" key="1">
    <citation type="submission" date="2017-06" db="EMBL/GenBank/DDBJ databases">
        <authorList>
            <person name="Varghese N."/>
            <person name="Submissions S."/>
        </authorList>
    </citation>
    <scope>NUCLEOTIDE SEQUENCE [LARGE SCALE GENOMIC DNA]</scope>
    <source>
        <strain evidence="3">DSM 44485</strain>
    </source>
</reference>
<dbReference type="Proteomes" id="UP000198420">
    <property type="component" value="Unassembled WGS sequence"/>
</dbReference>